<protein>
    <submittedName>
        <fullName evidence="3">Telomere length regulation protein elg1</fullName>
    </submittedName>
</protein>
<dbReference type="InterPro" id="IPR003959">
    <property type="entry name" value="ATPase_AAA_core"/>
</dbReference>
<dbReference type="PANTHER" id="PTHR23389">
    <property type="entry name" value="CHROMOSOME TRANSMISSION FIDELITY FACTOR 18"/>
    <property type="match status" value="1"/>
</dbReference>
<evidence type="ECO:0000259" key="2">
    <source>
        <dbReference type="SMART" id="SM00382"/>
    </source>
</evidence>
<feature type="domain" description="AAA+ ATPase" evidence="2">
    <location>
        <begin position="302"/>
        <end position="452"/>
    </location>
</feature>
<dbReference type="GO" id="GO:0005634">
    <property type="term" value="C:nucleus"/>
    <property type="evidence" value="ECO:0007669"/>
    <property type="project" value="TreeGrafter"/>
</dbReference>
<reference evidence="3" key="1">
    <citation type="submission" date="2017-10" db="EMBL/GenBank/DDBJ databases">
        <title>Transcriptome Assembly of Sugarcane Aphid Adults.</title>
        <authorList>
            <person name="Scully E.D."/>
            <person name="Palmer N.A."/>
            <person name="Geib S.M."/>
            <person name="Sarath G."/>
            <person name="Sattler S.E."/>
        </authorList>
    </citation>
    <scope>NUCLEOTIDE SEQUENCE</scope>
    <source>
        <tissue evidence="3">Whole body</tissue>
    </source>
</reference>
<dbReference type="GO" id="GO:0005524">
    <property type="term" value="F:ATP binding"/>
    <property type="evidence" value="ECO:0007669"/>
    <property type="project" value="InterPro"/>
</dbReference>
<dbReference type="GO" id="GO:0061860">
    <property type="term" value="F:DNA clamp unloader activity"/>
    <property type="evidence" value="ECO:0007669"/>
    <property type="project" value="TreeGrafter"/>
</dbReference>
<organism evidence="3">
    <name type="scientific">Melanaphis sacchari</name>
    <dbReference type="NCBI Taxonomy" id="742174"/>
    <lineage>
        <taxon>Eukaryota</taxon>
        <taxon>Metazoa</taxon>
        <taxon>Ecdysozoa</taxon>
        <taxon>Arthropoda</taxon>
        <taxon>Hexapoda</taxon>
        <taxon>Insecta</taxon>
        <taxon>Pterygota</taxon>
        <taxon>Neoptera</taxon>
        <taxon>Paraneoptera</taxon>
        <taxon>Hemiptera</taxon>
        <taxon>Sternorrhyncha</taxon>
        <taxon>Aphidomorpha</taxon>
        <taxon>Aphidoidea</taxon>
        <taxon>Aphididae</taxon>
        <taxon>Aphidini</taxon>
        <taxon>Melanaphis</taxon>
    </lineage>
</organism>
<dbReference type="GO" id="GO:0016887">
    <property type="term" value="F:ATP hydrolysis activity"/>
    <property type="evidence" value="ECO:0007669"/>
    <property type="project" value="InterPro"/>
</dbReference>
<feature type="region of interest" description="Disordered" evidence="1">
    <location>
        <begin position="65"/>
        <end position="85"/>
    </location>
</feature>
<proteinExistence type="predicted"/>
<gene>
    <name evidence="3" type="primary">elg1</name>
</gene>
<dbReference type="SUPFAM" id="SSF52540">
    <property type="entry name" value="P-loop containing nucleoside triphosphate hydrolases"/>
    <property type="match status" value="1"/>
</dbReference>
<dbReference type="InterPro" id="IPR003593">
    <property type="entry name" value="AAA+_ATPase"/>
</dbReference>
<evidence type="ECO:0000313" key="3">
    <source>
        <dbReference type="EMBL" id="MBW13119.1"/>
    </source>
</evidence>
<dbReference type="CDD" id="cd00009">
    <property type="entry name" value="AAA"/>
    <property type="match status" value="1"/>
</dbReference>
<dbReference type="GO" id="GO:0003677">
    <property type="term" value="F:DNA binding"/>
    <property type="evidence" value="ECO:0007669"/>
    <property type="project" value="TreeGrafter"/>
</dbReference>
<sequence>MVGRTAKRSSDDCVFADTKKKKISREKLEAEVAVPNEKSSAHCNGDLRQKKAFFAYFGKSFDDGKNSSTSCNGSNKKTSDVHNNVTKPIPITKTIRDNNSKTPVINVNKKIIELPTDAVCIIKRNANLSYISSFVEELGCFPKITHTNHLSSLKSSDSILNLKEEVFHENCIKNSILTFQTVLSLPNRLVLEPYQMEINFPLMISSIKTSVPNFPVSDCHKSLKKKYLMAKKSAADIESMWIDKYKPICKEEVLGNSKLVKDLKNWLTPNKNNLKKSKNGQKYYDDDDFIFDSDSESSCKQQRNLAILIGPSGCGKTSAVYAVANELNANVIELNASCNRNGKRIITDLMEATQSHAVEKNSLFNLIKEKKVKIKNRKKKEKVNEKMTIILIEDADILFENYDDGFLSAISTLATDSKRPLVLTANDPFSNHLLKFFLSNEITLHFIHPLKEHLNCFLQLIALNEGVIMTKDEINAFIHPYKPDIRQSTLQLQYVLSTGEINQKTLNNHSPMSLNSIWWNWPHIIGCPSTNIKDNKQPKCNVDIATISQNLDIMSKLNSMYSKTQSYNFLDPQPFWHHLATRDSSCLIEPHHWFDSSDQLSIDIAQWTYKHINKQNYVPEKLYPTSEELKHRQRIWDASKDVLQQIGLDYCNRKNETCYDYLSVIRSIYQNQHISQSFVNLRNSKMFSYLRQINIDVNTKDLKYLCDSFHSSSNNCDPQLEISDPF</sequence>
<dbReference type="Pfam" id="PF00004">
    <property type="entry name" value="AAA"/>
    <property type="match status" value="1"/>
</dbReference>
<dbReference type="Gene3D" id="3.40.50.300">
    <property type="entry name" value="P-loop containing nucleotide triphosphate hydrolases"/>
    <property type="match status" value="1"/>
</dbReference>
<dbReference type="AlphaFoldDB" id="A0A2H8TGE6"/>
<dbReference type="EMBL" id="GFXV01001314">
    <property type="protein sequence ID" value="MBW13119.1"/>
    <property type="molecule type" value="Transcribed_RNA"/>
</dbReference>
<evidence type="ECO:0000256" key="1">
    <source>
        <dbReference type="SAM" id="MobiDB-lite"/>
    </source>
</evidence>
<dbReference type="SMART" id="SM00382">
    <property type="entry name" value="AAA"/>
    <property type="match status" value="1"/>
</dbReference>
<dbReference type="OrthoDB" id="9996895at2759"/>
<accession>A0A2H8TGE6</accession>
<dbReference type="InterPro" id="IPR027417">
    <property type="entry name" value="P-loop_NTPase"/>
</dbReference>
<name>A0A2H8TGE6_9HEMI</name>
<feature type="compositionally biased region" description="Polar residues" evidence="1">
    <location>
        <begin position="66"/>
        <end position="85"/>
    </location>
</feature>
<dbReference type="PANTHER" id="PTHR23389:SF21">
    <property type="entry name" value="ATPASE FAMILY AAA DOMAIN-CONTAINING PROTEIN 5"/>
    <property type="match status" value="1"/>
</dbReference>